<proteinExistence type="predicted"/>
<protein>
    <submittedName>
        <fullName evidence="1">HupE / UreJ protein</fullName>
    </submittedName>
</protein>
<reference evidence="1 2" key="1">
    <citation type="submission" date="2018-12" db="EMBL/GenBank/DDBJ databases">
        <authorList>
            <consortium name="Pathogen Informatics"/>
        </authorList>
    </citation>
    <scope>NUCLEOTIDE SEQUENCE [LARGE SCALE GENOMIC DNA]</scope>
    <source>
        <strain evidence="1 2">NCTC9695</strain>
    </source>
</reference>
<sequence>MWSVLATRQVWAMPFAFAALLLVGGLVGFTGAAVPAVEPMIAASLLVLACWCAPG</sequence>
<dbReference type="Proteomes" id="UP000275777">
    <property type="component" value="Chromosome"/>
</dbReference>
<dbReference type="InterPro" id="IPR007038">
    <property type="entry name" value="HupE_UreJ"/>
</dbReference>
<organism evidence="1 2">
    <name type="scientific">Chromobacterium violaceum</name>
    <dbReference type="NCBI Taxonomy" id="536"/>
    <lineage>
        <taxon>Bacteria</taxon>
        <taxon>Pseudomonadati</taxon>
        <taxon>Pseudomonadota</taxon>
        <taxon>Betaproteobacteria</taxon>
        <taxon>Neisseriales</taxon>
        <taxon>Chromobacteriaceae</taxon>
        <taxon>Chromobacterium</taxon>
    </lineage>
</organism>
<evidence type="ECO:0000313" key="1">
    <source>
        <dbReference type="EMBL" id="VEB41261.1"/>
    </source>
</evidence>
<evidence type="ECO:0000313" key="2">
    <source>
        <dbReference type="Proteomes" id="UP000275777"/>
    </source>
</evidence>
<accession>A0A3S4IYC7</accession>
<gene>
    <name evidence="1" type="ORF">NCTC9695_01680</name>
</gene>
<dbReference type="AlphaFoldDB" id="A0A3S4IYC7"/>
<dbReference type="EMBL" id="LR134182">
    <property type="protein sequence ID" value="VEB41261.1"/>
    <property type="molecule type" value="Genomic_DNA"/>
</dbReference>
<dbReference type="Pfam" id="PF04955">
    <property type="entry name" value="HupE_UreJ"/>
    <property type="match status" value="1"/>
</dbReference>
<name>A0A3S4IYC7_CHRVL</name>